<reference evidence="10" key="1">
    <citation type="journal article" date="2023" name="Mar. Drugs">
        <title>Gemmata algarum, a Novel Planctomycete Isolated from an Algal Mat, Displays Antimicrobial Activity.</title>
        <authorList>
            <person name="Kumar G."/>
            <person name="Kallscheuer N."/>
            <person name="Kashif M."/>
            <person name="Ahamad S."/>
            <person name="Jagadeeshwari U."/>
            <person name="Pannikurungottu S."/>
            <person name="Haufschild T."/>
            <person name="Kabuu M."/>
            <person name="Sasikala C."/>
            <person name="Jogler C."/>
            <person name="Ramana C."/>
        </authorList>
    </citation>
    <scope>NUCLEOTIDE SEQUENCE [LARGE SCALE GENOMIC DNA]</scope>
    <source>
        <strain evidence="10">JC673</strain>
    </source>
</reference>
<feature type="transmembrane region" description="Helical" evidence="7">
    <location>
        <begin position="504"/>
        <end position="528"/>
    </location>
</feature>
<dbReference type="InterPro" id="IPR020846">
    <property type="entry name" value="MFS_dom"/>
</dbReference>
<evidence type="ECO:0000313" key="10">
    <source>
        <dbReference type="Proteomes" id="UP001272242"/>
    </source>
</evidence>
<feature type="transmembrane region" description="Helical" evidence="7">
    <location>
        <begin position="147"/>
        <end position="168"/>
    </location>
</feature>
<proteinExistence type="inferred from homology"/>
<evidence type="ECO:0000256" key="1">
    <source>
        <dbReference type="ARBA" id="ARBA00004127"/>
    </source>
</evidence>
<dbReference type="SUPFAM" id="SSF103473">
    <property type="entry name" value="MFS general substrate transporter"/>
    <property type="match status" value="1"/>
</dbReference>
<evidence type="ECO:0000313" key="9">
    <source>
        <dbReference type="EMBL" id="MDY3561815.1"/>
    </source>
</evidence>
<dbReference type="Proteomes" id="UP001272242">
    <property type="component" value="Unassembled WGS sequence"/>
</dbReference>
<feature type="transmembrane region" description="Helical" evidence="7">
    <location>
        <begin position="213"/>
        <end position="238"/>
    </location>
</feature>
<dbReference type="EMBL" id="JAXBLV010000200">
    <property type="protein sequence ID" value="MDY3561815.1"/>
    <property type="molecule type" value="Genomic_DNA"/>
</dbReference>
<keyword evidence="5 7" id="KW-1133">Transmembrane helix</keyword>
<feature type="transmembrane region" description="Helical" evidence="7">
    <location>
        <begin position="12"/>
        <end position="31"/>
    </location>
</feature>
<evidence type="ECO:0000256" key="7">
    <source>
        <dbReference type="SAM" id="Phobius"/>
    </source>
</evidence>
<organism evidence="9 10">
    <name type="scientific">Gemmata algarum</name>
    <dbReference type="NCBI Taxonomy" id="2975278"/>
    <lineage>
        <taxon>Bacteria</taxon>
        <taxon>Pseudomonadati</taxon>
        <taxon>Planctomycetota</taxon>
        <taxon>Planctomycetia</taxon>
        <taxon>Gemmatales</taxon>
        <taxon>Gemmataceae</taxon>
        <taxon>Gemmata</taxon>
    </lineage>
</organism>
<gene>
    <name evidence="9" type="ORF">R5W23_003243</name>
</gene>
<evidence type="ECO:0000256" key="3">
    <source>
        <dbReference type="ARBA" id="ARBA00022448"/>
    </source>
</evidence>
<sequence length="556" mass="60277">MSSSSSPGRNEKVLFWASFFTLIAAGIGFSVRGFILKDWGNQFGFTQSELGTITGGGLIGFGIAIIFFSFCADQFGYGKLMLVAFLLHASSAIVTFAATPVYGMYGKEGAYWCLYIGMWLFALGNGTCEAVINPLTATLFPRNKTHWLNILHAGWPLGLILGAAIGLVFKFSLPDLRWEFKLGVFLVPVLLYGLMMFGRAFPHSEAKSSGVSMGTMVLSLLSPILLFLFVLHALVGYVELGTDSWIVNITDRVLKDETKALLAFIWTNALMFTLRFFAGPIVERINPVGLLFVSALLGTAGLFMLGQPFTNEVWLWMAAVSVYGLGKTFYWPTMLGVISERFPKGGALALGISGGLGMISAGLLGGPGIGYKQDYFAVQKLKELSLPTYERYAAPKASGFPVFSSVAPDALPPVAGLDNGKLKVFDDWSGVIDESGNRKEGKKTTLESDIETVARLEAEGKPAGKELKESLEGLKKWWDKDGQANYAADKEKLSEARLYGAKQALLYTAVVPAALAAGFLLLILYFMVTGGYKQVHLESERPHRAAGGAPAEDWGR</sequence>
<dbReference type="PROSITE" id="PS50850">
    <property type="entry name" value="MFS"/>
    <property type="match status" value="1"/>
</dbReference>
<evidence type="ECO:0000256" key="6">
    <source>
        <dbReference type="ARBA" id="ARBA00023136"/>
    </source>
</evidence>
<feature type="transmembrane region" description="Helical" evidence="7">
    <location>
        <begin position="51"/>
        <end position="70"/>
    </location>
</feature>
<feature type="transmembrane region" description="Helical" evidence="7">
    <location>
        <begin position="180"/>
        <end position="201"/>
    </location>
</feature>
<comment type="similarity">
    <text evidence="2">Belongs to the major facilitator superfamily.</text>
</comment>
<keyword evidence="4 7" id="KW-0812">Transmembrane</keyword>
<dbReference type="Pfam" id="PF07690">
    <property type="entry name" value="MFS_1"/>
    <property type="match status" value="1"/>
</dbReference>
<keyword evidence="6 7" id="KW-0472">Membrane</keyword>
<dbReference type="RefSeq" id="WP_320688164.1">
    <property type="nucleotide sequence ID" value="NZ_JAXBLV010000200.1"/>
</dbReference>
<keyword evidence="10" id="KW-1185">Reference proteome</keyword>
<keyword evidence="3" id="KW-0813">Transport</keyword>
<evidence type="ECO:0000256" key="4">
    <source>
        <dbReference type="ARBA" id="ARBA00022692"/>
    </source>
</evidence>
<feature type="transmembrane region" description="Helical" evidence="7">
    <location>
        <begin position="258"/>
        <end position="277"/>
    </location>
</feature>
<feature type="transmembrane region" description="Helical" evidence="7">
    <location>
        <begin position="313"/>
        <end position="331"/>
    </location>
</feature>
<dbReference type="InterPro" id="IPR011701">
    <property type="entry name" value="MFS"/>
</dbReference>
<protein>
    <submittedName>
        <fullName evidence="9">MFS transporter</fullName>
    </submittedName>
</protein>
<feature type="transmembrane region" description="Helical" evidence="7">
    <location>
        <begin position="289"/>
        <end position="307"/>
    </location>
</feature>
<evidence type="ECO:0000259" key="8">
    <source>
        <dbReference type="PROSITE" id="PS50850"/>
    </source>
</evidence>
<comment type="subcellular location">
    <subcellularLocation>
        <location evidence="1">Endomembrane system</location>
        <topology evidence="1">Multi-pass membrane protein</topology>
    </subcellularLocation>
</comment>
<accession>A0ABU5F399</accession>
<evidence type="ECO:0000256" key="5">
    <source>
        <dbReference type="ARBA" id="ARBA00022989"/>
    </source>
</evidence>
<feature type="domain" description="Major facilitator superfamily (MFS) profile" evidence="8">
    <location>
        <begin position="14"/>
        <end position="411"/>
    </location>
</feature>
<dbReference type="InterPro" id="IPR036259">
    <property type="entry name" value="MFS_trans_sf"/>
</dbReference>
<comment type="caution">
    <text evidence="9">The sequence shown here is derived from an EMBL/GenBank/DDBJ whole genome shotgun (WGS) entry which is preliminary data.</text>
</comment>
<evidence type="ECO:0000256" key="2">
    <source>
        <dbReference type="ARBA" id="ARBA00008335"/>
    </source>
</evidence>
<dbReference type="PANTHER" id="PTHR23514:SF3">
    <property type="entry name" value="BYPASS OF STOP CODON PROTEIN 6"/>
    <property type="match status" value="1"/>
</dbReference>
<name>A0ABU5F399_9BACT</name>
<feature type="transmembrane region" description="Helical" evidence="7">
    <location>
        <begin position="82"/>
        <end position="103"/>
    </location>
</feature>
<dbReference type="PANTHER" id="PTHR23514">
    <property type="entry name" value="BYPASS OF STOP CODON PROTEIN 6"/>
    <property type="match status" value="1"/>
</dbReference>
<dbReference type="InterPro" id="IPR051788">
    <property type="entry name" value="MFS_Transporter"/>
</dbReference>
<dbReference type="Gene3D" id="1.20.1250.20">
    <property type="entry name" value="MFS general substrate transporter like domains"/>
    <property type="match status" value="2"/>
</dbReference>